<sequence>MSSRPHTLSHFPPPSQILPPILLSATEHKPNYIRVHRPTMHSQVKPAAPSLFPKDGDVIEQACGRRGCSYIHKVIVSGMNIFQALEDSVRAHSPACPGKTVTNNCNFPWKVDQEYIERSRRSHAIACDNAESSNIDAAKSREPTPMIVSDDEDEEPDNNLPPAAEHEDVASNVEDDDAAISTRTRTKSNAKRRCEVKQKDAPASQVERRASTRKGKEKSTVVAAATASPRVKTKGARTEAQRRALLENDPWAEDVEPHNVVCKGCKQTIKIDQRSRYYPGFWNKHRDKCKAIEEVKKAQQEAGSSSSAA</sequence>
<protein>
    <submittedName>
        <fullName evidence="2">Uncharacterized protein</fullName>
    </submittedName>
</protein>
<organism evidence="2 3">
    <name type="scientific">Favolaschia claudopus</name>
    <dbReference type="NCBI Taxonomy" id="2862362"/>
    <lineage>
        <taxon>Eukaryota</taxon>
        <taxon>Fungi</taxon>
        <taxon>Dikarya</taxon>
        <taxon>Basidiomycota</taxon>
        <taxon>Agaricomycotina</taxon>
        <taxon>Agaricomycetes</taxon>
        <taxon>Agaricomycetidae</taxon>
        <taxon>Agaricales</taxon>
        <taxon>Marasmiineae</taxon>
        <taxon>Mycenaceae</taxon>
        <taxon>Favolaschia</taxon>
    </lineage>
</organism>
<name>A0AAW0DR25_9AGAR</name>
<comment type="caution">
    <text evidence="2">The sequence shown here is derived from an EMBL/GenBank/DDBJ whole genome shotgun (WGS) entry which is preliminary data.</text>
</comment>
<dbReference type="AlphaFoldDB" id="A0AAW0DR25"/>
<gene>
    <name evidence="2" type="ORF">R3P38DRAFT_3173079</name>
</gene>
<dbReference type="EMBL" id="JAWWNJ010000007">
    <property type="protein sequence ID" value="KAK7052766.1"/>
    <property type="molecule type" value="Genomic_DNA"/>
</dbReference>
<evidence type="ECO:0000313" key="3">
    <source>
        <dbReference type="Proteomes" id="UP001362999"/>
    </source>
</evidence>
<dbReference type="Proteomes" id="UP001362999">
    <property type="component" value="Unassembled WGS sequence"/>
</dbReference>
<feature type="region of interest" description="Disordered" evidence="1">
    <location>
        <begin position="134"/>
        <end position="238"/>
    </location>
</feature>
<proteinExistence type="predicted"/>
<evidence type="ECO:0000313" key="2">
    <source>
        <dbReference type="EMBL" id="KAK7052766.1"/>
    </source>
</evidence>
<accession>A0AAW0DR25</accession>
<evidence type="ECO:0000256" key="1">
    <source>
        <dbReference type="SAM" id="MobiDB-lite"/>
    </source>
</evidence>
<reference evidence="2 3" key="1">
    <citation type="journal article" date="2024" name="J Genomics">
        <title>Draft genome sequencing and assembly of Favolaschia claudopus CIRM-BRFM 2984 isolated from oak limbs.</title>
        <authorList>
            <person name="Navarro D."/>
            <person name="Drula E."/>
            <person name="Chaduli D."/>
            <person name="Cazenave R."/>
            <person name="Ahrendt S."/>
            <person name="Wang J."/>
            <person name="Lipzen A."/>
            <person name="Daum C."/>
            <person name="Barry K."/>
            <person name="Grigoriev I.V."/>
            <person name="Favel A."/>
            <person name="Rosso M.N."/>
            <person name="Martin F."/>
        </authorList>
    </citation>
    <scope>NUCLEOTIDE SEQUENCE [LARGE SCALE GENOMIC DNA]</scope>
    <source>
        <strain evidence="2 3">CIRM-BRFM 2984</strain>
    </source>
</reference>
<keyword evidence="3" id="KW-1185">Reference proteome</keyword>
<feature type="compositionally biased region" description="Basic and acidic residues" evidence="1">
    <location>
        <begin position="192"/>
        <end position="210"/>
    </location>
</feature>